<proteinExistence type="predicted"/>
<organism evidence="3 4">
    <name type="scientific">Natribaculum luteum</name>
    <dbReference type="NCBI Taxonomy" id="1586232"/>
    <lineage>
        <taxon>Archaea</taxon>
        <taxon>Methanobacteriati</taxon>
        <taxon>Methanobacteriota</taxon>
        <taxon>Stenosarchaea group</taxon>
        <taxon>Halobacteria</taxon>
        <taxon>Halobacteriales</taxon>
        <taxon>Natrialbaceae</taxon>
        <taxon>Natribaculum</taxon>
    </lineage>
</organism>
<protein>
    <submittedName>
        <fullName evidence="3">Phosphatase PAP2 family protein</fullName>
    </submittedName>
</protein>
<keyword evidence="1" id="KW-0812">Transmembrane</keyword>
<feature type="transmembrane region" description="Helical" evidence="1">
    <location>
        <begin position="91"/>
        <end position="111"/>
    </location>
</feature>
<dbReference type="SUPFAM" id="SSF48317">
    <property type="entry name" value="Acid phosphatase/Vanadium-dependent haloperoxidase"/>
    <property type="match status" value="1"/>
</dbReference>
<sequence>MRLVDESAAIREAFPEAYADLVVFVTDLGGTTILMFLLATGYWLTRRRETALVISYAIAGVGLIVALKAALGMPRPPEEYFLVASEGDGYGFPSGHAFAATVVYGGLVSAFGRTRDRWAVAGATTLIVLVALSRVVLGVHYLGDVIAGVVLGVVFLLGMNRVTGGDPRRGFAAALALSLPALVVVGATEDTLIALGGSIGGLLASSRIDDLPALRSRLEGAVLSVGGVAFVAAVKGLEAVVAGLAPALVGLYAVLLAGILLAPGAVDRLAVGPLEATES</sequence>
<dbReference type="PANTHER" id="PTHR14969">
    <property type="entry name" value="SPHINGOSINE-1-PHOSPHATE PHOSPHOHYDROLASE"/>
    <property type="match status" value="1"/>
</dbReference>
<accession>A0ABD5NUV7</accession>
<dbReference type="EMBL" id="JBHSDJ010000002">
    <property type="protein sequence ID" value="MFC4245570.1"/>
    <property type="molecule type" value="Genomic_DNA"/>
</dbReference>
<feature type="transmembrane region" description="Helical" evidence="1">
    <location>
        <begin position="118"/>
        <end position="135"/>
    </location>
</feature>
<evidence type="ECO:0000313" key="4">
    <source>
        <dbReference type="Proteomes" id="UP001595821"/>
    </source>
</evidence>
<dbReference type="RefSeq" id="WP_246971428.1">
    <property type="nucleotide sequence ID" value="NZ_CP095397.1"/>
</dbReference>
<comment type="caution">
    <text evidence="3">The sequence shown here is derived from an EMBL/GenBank/DDBJ whole genome shotgun (WGS) entry which is preliminary data.</text>
</comment>
<gene>
    <name evidence="3" type="ORF">ACFOZ7_00885</name>
</gene>
<feature type="transmembrane region" description="Helical" evidence="1">
    <location>
        <begin position="243"/>
        <end position="262"/>
    </location>
</feature>
<dbReference type="InterPro" id="IPR036938">
    <property type="entry name" value="PAP2/HPO_sf"/>
</dbReference>
<feature type="transmembrane region" description="Helical" evidence="1">
    <location>
        <begin position="141"/>
        <end position="158"/>
    </location>
</feature>
<dbReference type="GeneID" id="71852383"/>
<dbReference type="InterPro" id="IPR000326">
    <property type="entry name" value="PAP2/HPO"/>
</dbReference>
<dbReference type="PANTHER" id="PTHR14969:SF13">
    <property type="entry name" value="AT30094P"/>
    <property type="match status" value="1"/>
</dbReference>
<name>A0ABD5NUV7_9EURY</name>
<reference evidence="3 4" key="1">
    <citation type="journal article" date="2014" name="Int. J. Syst. Evol. Microbiol.">
        <title>Complete genome sequence of Corynebacterium casei LMG S-19264T (=DSM 44701T), isolated from a smear-ripened cheese.</title>
        <authorList>
            <consortium name="US DOE Joint Genome Institute (JGI-PGF)"/>
            <person name="Walter F."/>
            <person name="Albersmeier A."/>
            <person name="Kalinowski J."/>
            <person name="Ruckert C."/>
        </authorList>
    </citation>
    <scope>NUCLEOTIDE SEQUENCE [LARGE SCALE GENOMIC DNA]</scope>
    <source>
        <strain evidence="3 4">IBRC-M 10912</strain>
    </source>
</reference>
<feature type="transmembrane region" description="Helical" evidence="1">
    <location>
        <begin position="21"/>
        <end position="44"/>
    </location>
</feature>
<evidence type="ECO:0000259" key="2">
    <source>
        <dbReference type="SMART" id="SM00014"/>
    </source>
</evidence>
<evidence type="ECO:0000313" key="3">
    <source>
        <dbReference type="EMBL" id="MFC4245570.1"/>
    </source>
</evidence>
<dbReference type="Gene3D" id="1.20.144.10">
    <property type="entry name" value="Phosphatidic acid phosphatase type 2/haloperoxidase"/>
    <property type="match status" value="1"/>
</dbReference>
<keyword evidence="1" id="KW-1133">Transmembrane helix</keyword>
<feature type="transmembrane region" description="Helical" evidence="1">
    <location>
        <begin position="170"/>
        <end position="186"/>
    </location>
</feature>
<dbReference type="Proteomes" id="UP001595821">
    <property type="component" value="Unassembled WGS sequence"/>
</dbReference>
<evidence type="ECO:0000256" key="1">
    <source>
        <dbReference type="SAM" id="Phobius"/>
    </source>
</evidence>
<feature type="transmembrane region" description="Helical" evidence="1">
    <location>
        <begin position="51"/>
        <end position="71"/>
    </location>
</feature>
<dbReference type="Pfam" id="PF01569">
    <property type="entry name" value="PAP2"/>
    <property type="match status" value="1"/>
</dbReference>
<dbReference type="SMART" id="SM00014">
    <property type="entry name" value="acidPPc"/>
    <property type="match status" value="1"/>
</dbReference>
<keyword evidence="1" id="KW-0472">Membrane</keyword>
<feature type="domain" description="Phosphatidic acid phosphatase type 2/haloperoxidase" evidence="2">
    <location>
        <begin position="50"/>
        <end position="160"/>
    </location>
</feature>
<dbReference type="AlphaFoldDB" id="A0ABD5NUV7"/>